<feature type="transmembrane region" description="Helical" evidence="1">
    <location>
        <begin position="141"/>
        <end position="162"/>
    </location>
</feature>
<evidence type="ECO:0000313" key="3">
    <source>
        <dbReference type="Proteomes" id="UP001500620"/>
    </source>
</evidence>
<keyword evidence="3" id="KW-1185">Reference proteome</keyword>
<feature type="transmembrane region" description="Helical" evidence="1">
    <location>
        <begin position="100"/>
        <end position="120"/>
    </location>
</feature>
<keyword evidence="1" id="KW-0812">Transmembrane</keyword>
<feature type="transmembrane region" description="Helical" evidence="1">
    <location>
        <begin position="76"/>
        <end position="94"/>
    </location>
</feature>
<dbReference type="EMBL" id="BAABAT010000009">
    <property type="protein sequence ID" value="GAA4250559.1"/>
    <property type="molecule type" value="Genomic_DNA"/>
</dbReference>
<feature type="transmembrane region" description="Helical" evidence="1">
    <location>
        <begin position="35"/>
        <end position="55"/>
    </location>
</feature>
<accession>A0ABP8D9G2</accession>
<dbReference type="Pfam" id="PF10067">
    <property type="entry name" value="DUF2306"/>
    <property type="match status" value="1"/>
</dbReference>
<reference evidence="3" key="1">
    <citation type="journal article" date="2019" name="Int. J. Syst. Evol. Microbiol.">
        <title>The Global Catalogue of Microorganisms (GCM) 10K type strain sequencing project: providing services to taxonomists for standard genome sequencing and annotation.</title>
        <authorList>
            <consortium name="The Broad Institute Genomics Platform"/>
            <consortium name="The Broad Institute Genome Sequencing Center for Infectious Disease"/>
            <person name="Wu L."/>
            <person name="Ma J."/>
        </authorList>
    </citation>
    <scope>NUCLEOTIDE SEQUENCE [LARGE SCALE GENOMIC DNA]</scope>
    <source>
        <strain evidence="3">JCM 17441</strain>
    </source>
</reference>
<protein>
    <submittedName>
        <fullName evidence="2">DUF2306 domain-containing protein</fullName>
    </submittedName>
</protein>
<keyword evidence="1" id="KW-1133">Transmembrane helix</keyword>
<name>A0ABP8D9G2_9ACTN</name>
<keyword evidence="1" id="KW-0472">Membrane</keyword>
<gene>
    <name evidence="2" type="ORF">GCM10022255_039720</name>
</gene>
<evidence type="ECO:0000256" key="1">
    <source>
        <dbReference type="SAM" id="Phobius"/>
    </source>
</evidence>
<sequence length="209" mass="22974">MRKLLLVVAVGFGLVLTLPYLSLDVDDSRLEVRDGLQYAVLVAHIFTAAVALVLGPLQFMPKVRARRRLHRVLGRTYLLAGVLPSAVATIPVAVWSGRPVTQIGLTTAGVLWLITGGLAYRAARRRDFTAHRAWMMRNYALTFLAVTSRILVPLLLLVQIPFGGAEAGAIGERAPSMIPIGQTLGWIINLIVVEILIRRDRSPRRGRLV</sequence>
<organism evidence="2 3">
    <name type="scientific">Dactylosporangium darangshiense</name>
    <dbReference type="NCBI Taxonomy" id="579108"/>
    <lineage>
        <taxon>Bacteria</taxon>
        <taxon>Bacillati</taxon>
        <taxon>Actinomycetota</taxon>
        <taxon>Actinomycetes</taxon>
        <taxon>Micromonosporales</taxon>
        <taxon>Micromonosporaceae</taxon>
        <taxon>Dactylosporangium</taxon>
    </lineage>
</organism>
<feature type="transmembrane region" description="Helical" evidence="1">
    <location>
        <begin position="174"/>
        <end position="197"/>
    </location>
</feature>
<dbReference type="Proteomes" id="UP001500620">
    <property type="component" value="Unassembled WGS sequence"/>
</dbReference>
<proteinExistence type="predicted"/>
<dbReference type="InterPro" id="IPR018750">
    <property type="entry name" value="DUF2306_membrane"/>
</dbReference>
<comment type="caution">
    <text evidence="2">The sequence shown here is derived from an EMBL/GenBank/DDBJ whole genome shotgun (WGS) entry which is preliminary data.</text>
</comment>
<evidence type="ECO:0000313" key="2">
    <source>
        <dbReference type="EMBL" id="GAA4250559.1"/>
    </source>
</evidence>
<dbReference type="RefSeq" id="WP_345128573.1">
    <property type="nucleotide sequence ID" value="NZ_BAABAT010000009.1"/>
</dbReference>